<evidence type="ECO:0000256" key="1">
    <source>
        <dbReference type="SAM" id="Phobius"/>
    </source>
</evidence>
<organism evidence="2 3">
    <name type="scientific">Sphagnurus paluster</name>
    <dbReference type="NCBI Taxonomy" id="117069"/>
    <lineage>
        <taxon>Eukaryota</taxon>
        <taxon>Fungi</taxon>
        <taxon>Dikarya</taxon>
        <taxon>Basidiomycota</taxon>
        <taxon>Agaricomycotina</taxon>
        <taxon>Agaricomycetes</taxon>
        <taxon>Agaricomycetidae</taxon>
        <taxon>Agaricales</taxon>
        <taxon>Tricholomatineae</taxon>
        <taxon>Lyophyllaceae</taxon>
        <taxon>Sphagnurus</taxon>
    </lineage>
</organism>
<protein>
    <submittedName>
        <fullName evidence="2">Uncharacterized protein</fullName>
    </submittedName>
</protein>
<dbReference type="AlphaFoldDB" id="A0A9P7K2K2"/>
<keyword evidence="1" id="KW-0812">Transmembrane</keyword>
<keyword evidence="1" id="KW-1133">Transmembrane helix</keyword>
<dbReference type="OrthoDB" id="2962539at2759"/>
<name>A0A9P7K2K2_9AGAR</name>
<sequence length="206" mass="22262">MFPEWAISAAGFVGGLVGGMVVGIVLLYLINYLRQEFGLEISVFNWSTEEEWDVVEWHADNAVMQDADGKTDPFKRGNLEAVSNVIKLPTGFVISDDSVASKTAQGLGAGFKVVSKSDPSRVVYLKYVVHWGAPLNEIGLGDGQHSNSLTSFYDGGWASKGSKDVSITIPASGKLPETPVIAITPALEGDENHYYHYDVHIAATKN</sequence>
<keyword evidence="3" id="KW-1185">Reference proteome</keyword>
<gene>
    <name evidence="2" type="ORF">H0H81_010366</name>
</gene>
<reference evidence="2" key="2">
    <citation type="submission" date="2021-10" db="EMBL/GenBank/DDBJ databases">
        <title>Phylogenomics reveals ancestral predisposition of the termite-cultivated fungus Termitomyces towards a domesticated lifestyle.</title>
        <authorList>
            <person name="Auxier B."/>
            <person name="Grum-Grzhimaylo A."/>
            <person name="Cardenas M.E."/>
            <person name="Lodge J.D."/>
            <person name="Laessoe T."/>
            <person name="Pedersen O."/>
            <person name="Smith M.E."/>
            <person name="Kuyper T.W."/>
            <person name="Franco-Molano E.A."/>
            <person name="Baroni T.J."/>
            <person name="Aanen D.K."/>
        </authorList>
    </citation>
    <scope>NUCLEOTIDE SEQUENCE</scope>
    <source>
        <strain evidence="2">D49</strain>
    </source>
</reference>
<dbReference type="Proteomes" id="UP000717328">
    <property type="component" value="Unassembled WGS sequence"/>
</dbReference>
<evidence type="ECO:0000313" key="2">
    <source>
        <dbReference type="EMBL" id="KAG5635696.1"/>
    </source>
</evidence>
<reference evidence="2" key="1">
    <citation type="submission" date="2021-02" db="EMBL/GenBank/DDBJ databases">
        <authorList>
            <person name="Nieuwenhuis M."/>
            <person name="Van De Peppel L.J.J."/>
        </authorList>
    </citation>
    <scope>NUCLEOTIDE SEQUENCE</scope>
    <source>
        <strain evidence="2">D49</strain>
    </source>
</reference>
<comment type="caution">
    <text evidence="2">The sequence shown here is derived from an EMBL/GenBank/DDBJ whole genome shotgun (WGS) entry which is preliminary data.</text>
</comment>
<keyword evidence="1" id="KW-0472">Membrane</keyword>
<dbReference type="EMBL" id="JABCKI010006038">
    <property type="protein sequence ID" value="KAG5635696.1"/>
    <property type="molecule type" value="Genomic_DNA"/>
</dbReference>
<proteinExistence type="predicted"/>
<feature type="transmembrane region" description="Helical" evidence="1">
    <location>
        <begin position="6"/>
        <end position="30"/>
    </location>
</feature>
<accession>A0A9P7K2K2</accession>
<evidence type="ECO:0000313" key="3">
    <source>
        <dbReference type="Proteomes" id="UP000717328"/>
    </source>
</evidence>